<keyword evidence="3" id="KW-0805">Transcription regulation</keyword>
<dbReference type="PANTHER" id="PTHR32071">
    <property type="entry name" value="TRANSCRIPTIONAL REGULATORY PROTEIN"/>
    <property type="match status" value="1"/>
</dbReference>
<dbReference type="Pfam" id="PF00158">
    <property type="entry name" value="Sigma54_activat"/>
    <property type="match status" value="1"/>
</dbReference>
<dbReference type="CDD" id="cd00009">
    <property type="entry name" value="AAA"/>
    <property type="match status" value="1"/>
</dbReference>
<keyword evidence="5" id="KW-0804">Transcription</keyword>
<evidence type="ECO:0000256" key="2">
    <source>
        <dbReference type="ARBA" id="ARBA00022840"/>
    </source>
</evidence>
<reference evidence="7 8" key="1">
    <citation type="submission" date="2020-04" db="EMBL/GenBank/DDBJ databases">
        <authorList>
            <person name="Hitch T.C.A."/>
            <person name="Wylensek D."/>
            <person name="Clavel T."/>
        </authorList>
    </citation>
    <scope>NUCLEOTIDE SEQUENCE [LARGE SCALE GENOMIC DNA]</scope>
    <source>
        <strain evidence="7 8">PG-251-APC-1</strain>
    </source>
</reference>
<dbReference type="SUPFAM" id="SSF48452">
    <property type="entry name" value="TPR-like"/>
    <property type="match status" value="1"/>
</dbReference>
<accession>A0A848CE18</accession>
<evidence type="ECO:0000256" key="1">
    <source>
        <dbReference type="ARBA" id="ARBA00022741"/>
    </source>
</evidence>
<dbReference type="Gene3D" id="1.25.40.10">
    <property type="entry name" value="Tetratricopeptide repeat domain"/>
    <property type="match status" value="1"/>
</dbReference>
<dbReference type="Proteomes" id="UP000522333">
    <property type="component" value="Unassembled WGS sequence"/>
</dbReference>
<evidence type="ECO:0000313" key="7">
    <source>
        <dbReference type="EMBL" id="NME51596.1"/>
    </source>
</evidence>
<evidence type="ECO:0000256" key="5">
    <source>
        <dbReference type="ARBA" id="ARBA00023163"/>
    </source>
</evidence>
<dbReference type="InterPro" id="IPR025943">
    <property type="entry name" value="Sigma_54_int_dom_ATP-bd_2"/>
</dbReference>
<dbReference type="FunFam" id="3.40.50.300:FF:000006">
    <property type="entry name" value="DNA-binding transcriptional regulator NtrC"/>
    <property type="match status" value="1"/>
</dbReference>
<dbReference type="GO" id="GO:0006355">
    <property type="term" value="P:regulation of DNA-templated transcription"/>
    <property type="evidence" value="ECO:0007669"/>
    <property type="project" value="InterPro"/>
</dbReference>
<evidence type="ECO:0000256" key="3">
    <source>
        <dbReference type="ARBA" id="ARBA00023015"/>
    </source>
</evidence>
<organism evidence="7 8">
    <name type="scientific">Desulfovibrio piger</name>
    <dbReference type="NCBI Taxonomy" id="901"/>
    <lineage>
        <taxon>Bacteria</taxon>
        <taxon>Pseudomonadati</taxon>
        <taxon>Thermodesulfobacteriota</taxon>
        <taxon>Desulfovibrionia</taxon>
        <taxon>Desulfovibrionales</taxon>
        <taxon>Desulfovibrionaceae</taxon>
        <taxon>Desulfovibrio</taxon>
    </lineage>
</organism>
<dbReference type="InterPro" id="IPR002078">
    <property type="entry name" value="Sigma_54_int"/>
</dbReference>
<dbReference type="InterPro" id="IPR025662">
    <property type="entry name" value="Sigma_54_int_dom_ATP-bd_1"/>
</dbReference>
<proteinExistence type="predicted"/>
<keyword evidence="4" id="KW-0238">DNA-binding</keyword>
<dbReference type="GO" id="GO:0005524">
    <property type="term" value="F:ATP binding"/>
    <property type="evidence" value="ECO:0007669"/>
    <property type="project" value="UniProtKB-KW"/>
</dbReference>
<keyword evidence="1" id="KW-0547">Nucleotide-binding</keyword>
<dbReference type="Pfam" id="PF25601">
    <property type="entry name" value="AAA_lid_14"/>
    <property type="match status" value="1"/>
</dbReference>
<comment type="caution">
    <text evidence="7">The sequence shown here is derived from an EMBL/GenBank/DDBJ whole genome shotgun (WGS) entry which is preliminary data.</text>
</comment>
<sequence>MYRNDWYRHHDCGNFLHALLGECWQPELLIQLGGLPPILALLGQERELEALEALLALCLRRIDSLRPGVIKGLLLCLSERLLRLPLSSADAVRPYLRLCRELHMTITCSGNFIPKLPSLCFRARAQAFRIADREEMALFDLLIGTLNVCNTPRHNDPRLHAIMLRGRRQLESLRKPDLFETAAPYLGILAFLEGDYDQAMSIFTRVSRKLRAQERHLFELFYVRHWSFAAANRGDFDLAASLLLSRLRQSSIRNDMSLTRSLRSQLASLYLRTGKSDKALEQLDIALSDITEQTDITSMVTTVRHLACYHMREGHADAAYHVLQNVLHKAAQRGFQRPTYLNGMVLELLEALHDRGFPPLPCYDFPQELQRCLNGPNRLLRGVALRLHGKQLAAAGQTAQAIEACRHSITLLDALHDALEAGKSRLMLAQLLLPEDEGKARLLLHEAWAVYPYLKHHFWPESLLPLIPRYLREGQDQAVSERSLLAAYREHFAPQRLRTSFESFLPILLTESAQILGAEHSCLFLQSHPSAPLRQLASQDSSAVGPELSIPSTLDEIAGIVAEGSPLLLDNLGGGSGARVILAGIPVDCRPYGIYVLCHMGSFREEIRPMLSEDLLRDIGRILAWSCTTVLETEQSVLRNAPLPEGHQELVCASPEMRRFLEDIDTVAGTDASILLNGESGVGKEMLARRIHEKSGRSGRLVTINMASLQDDLFESEFFGHEKGSFTGAISSKIGLVELAENGTLFLDELTEASPRVQAKLLRVLQERTFLRVGGTRPININFRLVAASNRHMKEAVRQGRFRADLYYRVAVIYLKIPPLRERRQDILPLARYYLHYFANRHARPCVQDFSDENRRLLEQWPWPGNIRELRNVVEQSVILSGGRTLFFHENILDDDPPAVPQEEPSAVPPAIPARLSSLEEMEKAHIAAVLEHTAWRIDGKGGALTILKISRSALYAKIRKYGLSRNA</sequence>
<dbReference type="PROSITE" id="PS00688">
    <property type="entry name" value="SIGMA54_INTERACT_3"/>
    <property type="match status" value="1"/>
</dbReference>
<name>A0A848CE18_9BACT</name>
<dbReference type="Gene3D" id="3.40.50.300">
    <property type="entry name" value="P-loop containing nucleotide triphosphate hydrolases"/>
    <property type="match status" value="1"/>
</dbReference>
<dbReference type="RefSeq" id="WP_168935006.1">
    <property type="nucleotide sequence ID" value="NZ_JABAFY010000007.1"/>
</dbReference>
<dbReference type="PROSITE" id="PS00676">
    <property type="entry name" value="SIGMA54_INTERACT_2"/>
    <property type="match status" value="1"/>
</dbReference>
<evidence type="ECO:0000259" key="6">
    <source>
        <dbReference type="PROSITE" id="PS50045"/>
    </source>
</evidence>
<gene>
    <name evidence="7" type="ORF">HF854_03395</name>
</gene>
<dbReference type="SUPFAM" id="SSF52540">
    <property type="entry name" value="P-loop containing nucleoside triphosphate hydrolases"/>
    <property type="match status" value="1"/>
</dbReference>
<dbReference type="InterPro" id="IPR025944">
    <property type="entry name" value="Sigma_54_int_dom_CS"/>
</dbReference>
<feature type="domain" description="Sigma-54 factor interaction" evidence="6">
    <location>
        <begin position="650"/>
        <end position="879"/>
    </location>
</feature>
<dbReference type="SMART" id="SM00382">
    <property type="entry name" value="AAA"/>
    <property type="match status" value="1"/>
</dbReference>
<dbReference type="InterPro" id="IPR003593">
    <property type="entry name" value="AAA+_ATPase"/>
</dbReference>
<dbReference type="Gene3D" id="1.10.10.60">
    <property type="entry name" value="Homeodomain-like"/>
    <property type="match status" value="1"/>
</dbReference>
<dbReference type="PROSITE" id="PS50045">
    <property type="entry name" value="SIGMA54_INTERACT_4"/>
    <property type="match status" value="1"/>
</dbReference>
<dbReference type="InterPro" id="IPR058031">
    <property type="entry name" value="AAA_lid_NorR"/>
</dbReference>
<dbReference type="PROSITE" id="PS00675">
    <property type="entry name" value="SIGMA54_INTERACT_1"/>
    <property type="match status" value="1"/>
</dbReference>
<dbReference type="EMBL" id="JABAFY010000007">
    <property type="protein sequence ID" value="NME51596.1"/>
    <property type="molecule type" value="Genomic_DNA"/>
</dbReference>
<dbReference type="GO" id="GO:0003677">
    <property type="term" value="F:DNA binding"/>
    <property type="evidence" value="ECO:0007669"/>
    <property type="project" value="UniProtKB-KW"/>
</dbReference>
<keyword evidence="2" id="KW-0067">ATP-binding</keyword>
<evidence type="ECO:0000256" key="4">
    <source>
        <dbReference type="ARBA" id="ARBA00023125"/>
    </source>
</evidence>
<dbReference type="InterPro" id="IPR011990">
    <property type="entry name" value="TPR-like_helical_dom_sf"/>
</dbReference>
<dbReference type="InterPro" id="IPR027417">
    <property type="entry name" value="P-loop_NTPase"/>
</dbReference>
<dbReference type="Gene3D" id="1.10.8.60">
    <property type="match status" value="1"/>
</dbReference>
<dbReference type="AlphaFoldDB" id="A0A848CE18"/>
<protein>
    <submittedName>
        <fullName evidence="7">Sigma 54-interacting transcriptional regulator</fullName>
    </submittedName>
</protein>
<evidence type="ECO:0000313" key="8">
    <source>
        <dbReference type="Proteomes" id="UP000522333"/>
    </source>
</evidence>